<organism evidence="2 3">
    <name type="scientific">Oryza sativa subsp. japonica</name>
    <name type="common">Rice</name>
    <dbReference type="NCBI Taxonomy" id="39947"/>
    <lineage>
        <taxon>Eukaryota</taxon>
        <taxon>Viridiplantae</taxon>
        <taxon>Streptophyta</taxon>
        <taxon>Embryophyta</taxon>
        <taxon>Tracheophyta</taxon>
        <taxon>Spermatophyta</taxon>
        <taxon>Magnoliopsida</taxon>
        <taxon>Liliopsida</taxon>
        <taxon>Poales</taxon>
        <taxon>Poaceae</taxon>
        <taxon>BOP clade</taxon>
        <taxon>Oryzoideae</taxon>
        <taxon>Oryzeae</taxon>
        <taxon>Oryzinae</taxon>
        <taxon>Oryza</taxon>
        <taxon>Oryza sativa</taxon>
    </lineage>
</organism>
<dbReference type="Proteomes" id="UP000000763">
    <property type="component" value="Chromosome 8"/>
</dbReference>
<evidence type="ECO:0000313" key="3">
    <source>
        <dbReference type="Proteomes" id="UP000000763"/>
    </source>
</evidence>
<protein>
    <submittedName>
        <fullName evidence="2">Uncharacterized protein</fullName>
    </submittedName>
</protein>
<proteinExistence type="predicted"/>
<accession>Q6ZCR2</accession>
<reference evidence="3" key="1">
    <citation type="journal article" date="2005" name="Nature">
        <title>The map-based sequence of the rice genome.</title>
        <authorList>
            <consortium name="International rice genome sequencing project (IRGSP)"/>
            <person name="Matsumoto T."/>
            <person name="Wu J."/>
            <person name="Kanamori H."/>
            <person name="Katayose Y."/>
            <person name="Fujisawa M."/>
            <person name="Namiki N."/>
            <person name="Mizuno H."/>
            <person name="Yamamoto K."/>
            <person name="Antonio B.A."/>
            <person name="Baba T."/>
            <person name="Sakata K."/>
            <person name="Nagamura Y."/>
            <person name="Aoki H."/>
            <person name="Arikawa K."/>
            <person name="Arita K."/>
            <person name="Bito T."/>
            <person name="Chiden Y."/>
            <person name="Fujitsuka N."/>
            <person name="Fukunaka R."/>
            <person name="Hamada M."/>
            <person name="Harada C."/>
            <person name="Hayashi A."/>
            <person name="Hijishita S."/>
            <person name="Honda M."/>
            <person name="Hosokawa S."/>
            <person name="Ichikawa Y."/>
            <person name="Idonuma A."/>
            <person name="Iijima M."/>
            <person name="Ikeda M."/>
            <person name="Ikeno M."/>
            <person name="Ito K."/>
            <person name="Ito S."/>
            <person name="Ito T."/>
            <person name="Ito Y."/>
            <person name="Ito Y."/>
            <person name="Iwabuchi A."/>
            <person name="Kamiya K."/>
            <person name="Karasawa W."/>
            <person name="Kurita K."/>
            <person name="Katagiri S."/>
            <person name="Kikuta A."/>
            <person name="Kobayashi H."/>
            <person name="Kobayashi N."/>
            <person name="Machita K."/>
            <person name="Maehara T."/>
            <person name="Masukawa M."/>
            <person name="Mizubayashi T."/>
            <person name="Mukai Y."/>
            <person name="Nagasaki H."/>
            <person name="Nagata Y."/>
            <person name="Naito S."/>
            <person name="Nakashima M."/>
            <person name="Nakama Y."/>
            <person name="Nakamichi Y."/>
            <person name="Nakamura M."/>
            <person name="Meguro A."/>
            <person name="Negishi M."/>
            <person name="Ohta I."/>
            <person name="Ohta T."/>
            <person name="Okamoto M."/>
            <person name="Ono N."/>
            <person name="Saji S."/>
            <person name="Sakaguchi M."/>
            <person name="Sakai K."/>
            <person name="Shibata M."/>
            <person name="Shimokawa T."/>
            <person name="Song J."/>
            <person name="Takazaki Y."/>
            <person name="Terasawa K."/>
            <person name="Tsugane M."/>
            <person name="Tsuji K."/>
            <person name="Ueda S."/>
            <person name="Waki K."/>
            <person name="Yamagata H."/>
            <person name="Yamamoto M."/>
            <person name="Yamamoto S."/>
            <person name="Yamane H."/>
            <person name="Yoshiki S."/>
            <person name="Yoshihara R."/>
            <person name="Yukawa K."/>
            <person name="Zhong H."/>
            <person name="Yano M."/>
            <person name="Yuan Q."/>
            <person name="Ouyang S."/>
            <person name="Liu J."/>
            <person name="Jones K.M."/>
            <person name="Gansberger K."/>
            <person name="Moffat K."/>
            <person name="Hill J."/>
            <person name="Bera J."/>
            <person name="Fadrosh D."/>
            <person name="Jin S."/>
            <person name="Johri S."/>
            <person name="Kim M."/>
            <person name="Overton L."/>
            <person name="Reardon M."/>
            <person name="Tsitrin T."/>
            <person name="Vuong H."/>
            <person name="Weaver B."/>
            <person name="Ciecko A."/>
            <person name="Tallon L."/>
            <person name="Jackson J."/>
            <person name="Pai G."/>
            <person name="Aken S.V."/>
            <person name="Utterback T."/>
            <person name="Reidmuller S."/>
            <person name="Feldblyum T."/>
            <person name="Hsiao J."/>
            <person name="Zismann V."/>
            <person name="Iobst S."/>
            <person name="de Vazeille A.R."/>
            <person name="Buell C.R."/>
            <person name="Ying K."/>
            <person name="Li Y."/>
            <person name="Lu T."/>
            <person name="Huang Y."/>
            <person name="Zhao Q."/>
            <person name="Feng Q."/>
            <person name="Zhang L."/>
            <person name="Zhu J."/>
            <person name="Weng Q."/>
            <person name="Mu J."/>
            <person name="Lu Y."/>
            <person name="Fan D."/>
            <person name="Liu Y."/>
            <person name="Guan J."/>
            <person name="Zhang Y."/>
            <person name="Yu S."/>
            <person name="Liu X."/>
            <person name="Zhang Y."/>
            <person name="Hong G."/>
            <person name="Han B."/>
            <person name="Choisne N."/>
            <person name="Demange N."/>
            <person name="Orjeda G."/>
            <person name="Samain S."/>
            <person name="Cattolico L."/>
            <person name="Pelletier E."/>
            <person name="Couloux A."/>
            <person name="Segurens B."/>
            <person name="Wincker P."/>
            <person name="D'Hont A."/>
            <person name="Scarpelli C."/>
            <person name="Weissenbach J."/>
            <person name="Salanoubat M."/>
            <person name="Quetier F."/>
            <person name="Yu Y."/>
            <person name="Kim H.R."/>
            <person name="Rambo T."/>
            <person name="Currie J."/>
            <person name="Collura K."/>
            <person name="Luo M."/>
            <person name="Yang T."/>
            <person name="Ammiraju J.S.S."/>
            <person name="Engler F."/>
            <person name="Soderlund C."/>
            <person name="Wing R.A."/>
            <person name="Palmer L.E."/>
            <person name="de la Bastide M."/>
            <person name="Spiegel L."/>
            <person name="Nascimento L."/>
            <person name="Zutavern T."/>
            <person name="O'Shaughnessy A."/>
            <person name="Dike S."/>
            <person name="Dedhia N."/>
            <person name="Preston R."/>
            <person name="Balija V."/>
            <person name="McCombie W.R."/>
            <person name="Chow T."/>
            <person name="Chen H."/>
            <person name="Chung M."/>
            <person name="Chen C."/>
            <person name="Shaw J."/>
            <person name="Wu H."/>
            <person name="Hsiao K."/>
            <person name="Chao Y."/>
            <person name="Chu M."/>
            <person name="Cheng C."/>
            <person name="Hour A."/>
            <person name="Lee P."/>
            <person name="Lin S."/>
            <person name="Lin Y."/>
            <person name="Liou J."/>
            <person name="Liu S."/>
            <person name="Hsing Y."/>
            <person name="Raghuvanshi S."/>
            <person name="Mohanty A."/>
            <person name="Bharti A.K."/>
            <person name="Gaur A."/>
            <person name="Gupta V."/>
            <person name="Kumar D."/>
            <person name="Ravi V."/>
            <person name="Vij S."/>
            <person name="Kapur A."/>
            <person name="Khurana P."/>
            <person name="Khurana P."/>
            <person name="Khurana J.P."/>
            <person name="Tyagi A.K."/>
            <person name="Gaikwad K."/>
            <person name="Singh A."/>
            <person name="Dalal V."/>
            <person name="Srivastava S."/>
            <person name="Dixit A."/>
            <person name="Pal A.K."/>
            <person name="Ghazi I.A."/>
            <person name="Yadav M."/>
            <person name="Pandit A."/>
            <person name="Bhargava A."/>
            <person name="Sureshbabu K."/>
            <person name="Batra K."/>
            <person name="Sharma T.R."/>
            <person name="Mohapatra T."/>
            <person name="Singh N.K."/>
            <person name="Messing J."/>
            <person name="Nelson A.B."/>
            <person name="Fuks G."/>
            <person name="Kavchok S."/>
            <person name="Keizer G."/>
            <person name="Linton E."/>
            <person name="Llaca V."/>
            <person name="Song R."/>
            <person name="Tanyolac B."/>
            <person name="Young S."/>
            <person name="Ho-Il K."/>
            <person name="Hahn J.H."/>
            <person name="Sangsakoo G."/>
            <person name="Vanavichit A."/>
            <person name="de Mattos Luiz.A.T."/>
            <person name="Zimmer P.D."/>
            <person name="Malone G."/>
            <person name="Dellagostin O."/>
            <person name="de Oliveira A.C."/>
            <person name="Bevan M."/>
            <person name="Bancroft I."/>
            <person name="Minx P."/>
            <person name="Cordum H."/>
            <person name="Wilson R."/>
            <person name="Cheng Z."/>
            <person name="Jin W."/>
            <person name="Jiang J."/>
            <person name="Leong S.A."/>
            <person name="Iwama H."/>
            <person name="Gojobori T."/>
            <person name="Itoh T."/>
            <person name="Niimura Y."/>
            <person name="Fujii Y."/>
            <person name="Habara T."/>
            <person name="Sakai H."/>
            <person name="Sato Y."/>
            <person name="Wilson G."/>
            <person name="Kumar K."/>
            <person name="McCouch S."/>
            <person name="Juretic N."/>
            <person name="Hoen D."/>
            <person name="Wright S."/>
            <person name="Bruskiewich R."/>
            <person name="Bureau T."/>
            <person name="Miyao A."/>
            <person name="Hirochika H."/>
            <person name="Nishikawa T."/>
            <person name="Kadowaki K."/>
            <person name="Sugiura M."/>
            <person name="Burr B."/>
            <person name="Sasaki T."/>
        </authorList>
    </citation>
    <scope>NUCLEOTIDE SEQUENCE [LARGE SCALE GENOMIC DNA]</scope>
    <source>
        <strain evidence="3">cv. Nipponbare</strain>
    </source>
</reference>
<dbReference type="AlphaFoldDB" id="Q6ZCR2"/>
<name>Q6ZCR2_ORYSJ</name>
<reference evidence="3" key="2">
    <citation type="journal article" date="2008" name="Nucleic Acids Res.">
        <title>The rice annotation project database (RAP-DB): 2008 update.</title>
        <authorList>
            <consortium name="The rice annotation project (RAP)"/>
        </authorList>
    </citation>
    <scope>GENOME REANNOTATION</scope>
    <source>
        <strain evidence="3">cv. Nipponbare</strain>
    </source>
</reference>
<evidence type="ECO:0000256" key="1">
    <source>
        <dbReference type="SAM" id="MobiDB-lite"/>
    </source>
</evidence>
<feature type="region of interest" description="Disordered" evidence="1">
    <location>
        <begin position="1"/>
        <end position="74"/>
    </location>
</feature>
<sequence>MRRRWDIGAGARGSGCSGLEAASTPPLTSRRSDPVGLDGGNGGRSSMEVKAETVPTPFALPPPNRSTRGQGSPDLTVLDLAAVRSGGDRWWRLGGGGGCNDEFDMIGSPLEL</sequence>
<gene>
    <name evidence="2" type="primary">P0461A06.17</name>
</gene>
<evidence type="ECO:0000313" key="2">
    <source>
        <dbReference type="EMBL" id="BAD01256.1"/>
    </source>
</evidence>
<dbReference type="EMBL" id="AP004559">
    <property type="protein sequence ID" value="BAD01256.1"/>
    <property type="molecule type" value="Genomic_DNA"/>
</dbReference>